<keyword evidence="2" id="KW-1185">Reference proteome</keyword>
<dbReference type="EMBL" id="CP011036">
    <property type="protein sequence ID" value="ASM53170.1"/>
    <property type="molecule type" value="Genomic_DNA"/>
</dbReference>
<organism evidence="1 2">
    <name type="scientific">Pseudoalteromonas nigrifaciens</name>
    <dbReference type="NCBI Taxonomy" id="28109"/>
    <lineage>
        <taxon>Bacteria</taxon>
        <taxon>Pseudomonadati</taxon>
        <taxon>Pseudomonadota</taxon>
        <taxon>Gammaproteobacteria</taxon>
        <taxon>Alteromonadales</taxon>
        <taxon>Pseudoalteromonadaceae</taxon>
        <taxon>Pseudoalteromonas</taxon>
    </lineage>
</organism>
<evidence type="ECO:0000313" key="1">
    <source>
        <dbReference type="EMBL" id="ASM53170.1"/>
    </source>
</evidence>
<dbReference type="KEGG" id="png:PNIG_a0931"/>
<evidence type="ECO:0000313" key="2">
    <source>
        <dbReference type="Proteomes" id="UP000198329"/>
    </source>
</evidence>
<reference evidence="1 2" key="1">
    <citation type="submission" date="2015-03" db="EMBL/GenBank/DDBJ databases">
        <authorList>
            <person name="Xie B.-B."/>
            <person name="Rong J.-C."/>
            <person name="Qin Q.-L."/>
            <person name="Zhang Y.-Z."/>
        </authorList>
    </citation>
    <scope>NUCLEOTIDE SEQUENCE [LARGE SCALE GENOMIC DNA]</scope>
    <source>
        <strain evidence="1 2">KMM 661</strain>
    </source>
</reference>
<dbReference type="AlphaFoldDB" id="A0AAC9UDF8"/>
<protein>
    <submittedName>
        <fullName evidence="1">Uncharacterized protein</fullName>
    </submittedName>
</protein>
<dbReference type="Proteomes" id="UP000198329">
    <property type="component" value="Chromosome I"/>
</dbReference>
<gene>
    <name evidence="1" type="ORF">PNIG_a0931</name>
</gene>
<name>A0AAC9UDF8_9GAMM</name>
<accession>A0AAC9UDF8</accession>
<sequence length="47" mass="5673">MPICLSEHTYPQKGYEVLHFREVKPLDYVFKSLLNYPHCFLFVQNNI</sequence>
<proteinExistence type="predicted"/>